<dbReference type="Proteomes" id="UP001144204">
    <property type="component" value="Unassembled WGS sequence"/>
</dbReference>
<organism evidence="1 2">
    <name type="scientific">Philodulcilactobacillus myokoensis</name>
    <dbReference type="NCBI Taxonomy" id="2929573"/>
    <lineage>
        <taxon>Bacteria</taxon>
        <taxon>Bacillati</taxon>
        <taxon>Bacillota</taxon>
        <taxon>Bacilli</taxon>
        <taxon>Lactobacillales</taxon>
        <taxon>Lactobacillaceae</taxon>
        <taxon>Philodulcilactobacillus</taxon>
    </lineage>
</organism>
<gene>
    <name evidence="1" type="ORF">WR164_14240</name>
</gene>
<reference evidence="1" key="2">
    <citation type="journal article" date="2023" name="PLoS ONE">
        <title>Philodulcilactobacillus myokoensis gen. nov., sp. nov., a fructophilic, acidophilic, and agar-phobic lactic acid bacterium isolated from fermented vegetable extracts.</title>
        <authorList>
            <person name="Kouya T."/>
            <person name="Ishiyama Y."/>
            <person name="Ohashi S."/>
            <person name="Kumakubo R."/>
            <person name="Yamazaki T."/>
            <person name="Otaki T."/>
        </authorList>
    </citation>
    <scope>NUCLEOTIDE SEQUENCE</scope>
    <source>
        <strain evidence="1">WR16-4</strain>
    </source>
</reference>
<dbReference type="RefSeq" id="WP_286136984.1">
    <property type="nucleotide sequence ID" value="NZ_BRPL01000004.1"/>
</dbReference>
<accession>A0A9W6B3D2</accession>
<protein>
    <submittedName>
        <fullName evidence="1">Uncharacterized protein</fullName>
    </submittedName>
</protein>
<proteinExistence type="predicted"/>
<keyword evidence="2" id="KW-1185">Reference proteome</keyword>
<dbReference type="AlphaFoldDB" id="A0A9W6B3D2"/>
<dbReference type="EMBL" id="BRPL01000004">
    <property type="protein sequence ID" value="GLB47445.1"/>
    <property type="molecule type" value="Genomic_DNA"/>
</dbReference>
<evidence type="ECO:0000313" key="2">
    <source>
        <dbReference type="Proteomes" id="UP001144204"/>
    </source>
</evidence>
<evidence type="ECO:0000313" key="1">
    <source>
        <dbReference type="EMBL" id="GLB47445.1"/>
    </source>
</evidence>
<reference evidence="1" key="1">
    <citation type="submission" date="2022-07" db="EMBL/GenBank/DDBJ databases">
        <authorList>
            <person name="Kouya T."/>
            <person name="Ishiyama Y."/>
        </authorList>
    </citation>
    <scope>NUCLEOTIDE SEQUENCE</scope>
    <source>
        <strain evidence="1">WR16-4</strain>
    </source>
</reference>
<name>A0A9W6B3D2_9LACO</name>
<comment type="caution">
    <text evidence="1">The sequence shown here is derived from an EMBL/GenBank/DDBJ whole genome shotgun (WGS) entry which is preliminary data.</text>
</comment>
<sequence>MKTYDLSGELTDDDLTIIHSALDDTETDSAKELSEKLKSSKPNNLTHDDVVEIIKALFHAINRTRNTFGTVEDILPFNVALGHVSEFPNKANK</sequence>